<dbReference type="OrthoDB" id="9886013at2"/>
<evidence type="ECO:0000256" key="1">
    <source>
        <dbReference type="SAM" id="SignalP"/>
    </source>
</evidence>
<organism evidence="2 3">
    <name type="scientific">Actinoplanes italicus</name>
    <dbReference type="NCBI Taxonomy" id="113567"/>
    <lineage>
        <taxon>Bacteria</taxon>
        <taxon>Bacillati</taxon>
        <taxon>Actinomycetota</taxon>
        <taxon>Actinomycetes</taxon>
        <taxon>Micromonosporales</taxon>
        <taxon>Micromonosporaceae</taxon>
        <taxon>Actinoplanes</taxon>
    </lineage>
</organism>
<reference evidence="2 3" key="1">
    <citation type="submission" date="2018-03" db="EMBL/GenBank/DDBJ databases">
        <title>Genomic Encyclopedia of Archaeal and Bacterial Type Strains, Phase II (KMG-II): from individual species to whole genera.</title>
        <authorList>
            <person name="Goeker M."/>
        </authorList>
    </citation>
    <scope>NUCLEOTIDE SEQUENCE [LARGE SCALE GENOMIC DNA]</scope>
    <source>
        <strain evidence="2 3">DSM 43146</strain>
    </source>
</reference>
<protein>
    <submittedName>
        <fullName evidence="2">Uncharacterized protein</fullName>
    </submittedName>
</protein>
<proteinExistence type="predicted"/>
<gene>
    <name evidence="2" type="ORF">CLV67_113138</name>
</gene>
<dbReference type="AlphaFoldDB" id="A0A2T0K5R9"/>
<name>A0A2T0K5R9_9ACTN</name>
<dbReference type="PROSITE" id="PS51257">
    <property type="entry name" value="PROKAR_LIPOPROTEIN"/>
    <property type="match status" value="1"/>
</dbReference>
<keyword evidence="3" id="KW-1185">Reference proteome</keyword>
<sequence length="174" mass="17961">MKIVLAVAALTLTAGCTTVPAVGAEPWHSFGAGCPALGGYRSKGDPRALDTAENYRLLCEYTAADGTDLPLSVMIDRETGSSAADFETSAKSARETGLLVLPLAGVGDDAMVVADPAGRLQPATVVHGETVSRNAILYAKVTGPEPVRTEADVTARAPVLAAVLNEALENLKTR</sequence>
<dbReference type="RefSeq" id="WP_146169333.1">
    <property type="nucleotide sequence ID" value="NZ_BOMO01000100.1"/>
</dbReference>
<dbReference type="Proteomes" id="UP000239415">
    <property type="component" value="Unassembled WGS sequence"/>
</dbReference>
<feature type="signal peptide" evidence="1">
    <location>
        <begin position="1"/>
        <end position="23"/>
    </location>
</feature>
<accession>A0A2T0K5R9</accession>
<feature type="chain" id="PRO_5015492820" evidence="1">
    <location>
        <begin position="24"/>
        <end position="174"/>
    </location>
</feature>
<comment type="caution">
    <text evidence="2">The sequence shown here is derived from an EMBL/GenBank/DDBJ whole genome shotgun (WGS) entry which is preliminary data.</text>
</comment>
<evidence type="ECO:0000313" key="3">
    <source>
        <dbReference type="Proteomes" id="UP000239415"/>
    </source>
</evidence>
<evidence type="ECO:0000313" key="2">
    <source>
        <dbReference type="EMBL" id="PRX18304.1"/>
    </source>
</evidence>
<dbReference type="EMBL" id="PVMZ01000013">
    <property type="protein sequence ID" value="PRX18304.1"/>
    <property type="molecule type" value="Genomic_DNA"/>
</dbReference>
<keyword evidence="1" id="KW-0732">Signal</keyword>